<dbReference type="Pfam" id="PF02875">
    <property type="entry name" value="Mur_ligase_C"/>
    <property type="match status" value="1"/>
</dbReference>
<dbReference type="InterPro" id="IPR018109">
    <property type="entry name" value="Folylpolyglutamate_synth_CS"/>
</dbReference>
<keyword evidence="22" id="KW-1185">Reference proteome</keyword>
<evidence type="ECO:0000256" key="4">
    <source>
        <dbReference type="ARBA" id="ARBA00005150"/>
    </source>
</evidence>
<sequence>MSRDYQQALQKLTQLQSNRTITHLFDKSPQQAKASAQDLNAAALPEMLQWLRRAGYAPQDLSRMRHIHVAGTKGKGSVCAFATSMLHQYDTVGTYTSPHLVSPRERIAINGQPVTQEVFSKAFFELWDCFTESAKKEGMAATDAEGPASKPFFFRFLTILAWHIFLQQQVRNVVMECGIGGEYDATNVLPAEAVSAAVISQLGIDHVAMLGETVEEIAWHKAGILKADVKGFTVNVRNQPSVMEVLRSRAEEKGAALVEVNPDEVEAWGGVSGHLKGEFQKLNQALAVMAVREHLGLSGGSLQDIPGEMVRGLREAALRGRCEIIHQGELTWLLDGAHTTESLEQVAKWVAQEVQPEEEVILVFNQQERDAPLLLKGFVEAVELEMGRQVFRHALFTRNELQPQAVQDLSVQEAAAATMRMISLGCKTTILDNVEDAVEEARRLLGEGKGKILVTGSLHLVGGILQILEPDTVL</sequence>
<comment type="function">
    <text evidence="17">Catalyzes conversion of folates to polyglutamate derivatives allowing concentration of folate compounds in the cell and the intracellular retention of these cofactors, which are important substrates for most of the folate-dependent enzymes that are involved in one-carbon transfer reactions involved in purine, pyrimidine and amino acid synthesis.</text>
</comment>
<feature type="domain" description="Mur ligase C-terminal" evidence="20">
    <location>
        <begin position="320"/>
        <end position="457"/>
    </location>
</feature>
<evidence type="ECO:0000313" key="21">
    <source>
        <dbReference type="EMBL" id="KAK2594807.1"/>
    </source>
</evidence>
<comment type="pathway">
    <text evidence="4 17">Cofactor biosynthesis; tetrahydrofolylpolyglutamate biosynthesis.</text>
</comment>
<name>A0AAJ0FSD4_9HYPO</name>
<protein>
    <recommendedName>
        <fullName evidence="17">Folylpolyglutamate synthase</fullName>
        <ecNumber evidence="17">6.3.2.17</ecNumber>
    </recommendedName>
    <alternativeName>
        <fullName evidence="17">Folylpoly-gamma-glutamate synthetase</fullName>
    </alternativeName>
    <alternativeName>
        <fullName evidence="17">Tetrahydrofolylpolyglutamate synthase</fullName>
    </alternativeName>
</protein>
<dbReference type="AlphaFoldDB" id="A0AAJ0FSD4"/>
<dbReference type="InterPro" id="IPR036565">
    <property type="entry name" value="Mur-like_cat_sf"/>
</dbReference>
<evidence type="ECO:0000313" key="22">
    <source>
        <dbReference type="Proteomes" id="UP001251528"/>
    </source>
</evidence>
<evidence type="ECO:0000256" key="10">
    <source>
        <dbReference type="ARBA" id="ARBA00022741"/>
    </source>
</evidence>
<dbReference type="GO" id="GO:0005829">
    <property type="term" value="C:cytosol"/>
    <property type="evidence" value="ECO:0007669"/>
    <property type="project" value="TreeGrafter"/>
</dbReference>
<reference evidence="21" key="1">
    <citation type="submission" date="2023-06" db="EMBL/GenBank/DDBJ databases">
        <title>Conoideocrella luteorostrata (Hypocreales: Clavicipitaceae), a potential biocontrol fungus for elongate hemlock scale in United States Christmas tree production areas.</title>
        <authorList>
            <person name="Barrett H."/>
            <person name="Lovett B."/>
            <person name="Macias A.M."/>
            <person name="Stajich J.E."/>
            <person name="Kasson M.T."/>
        </authorList>
    </citation>
    <scope>NUCLEOTIDE SEQUENCE</scope>
    <source>
        <strain evidence="21">ARSEF 14590</strain>
    </source>
</reference>
<keyword evidence="14" id="KW-0496">Mitochondrion</keyword>
<evidence type="ECO:0000259" key="20">
    <source>
        <dbReference type="Pfam" id="PF02875"/>
    </source>
</evidence>
<keyword evidence="15" id="KW-0472">Membrane</keyword>
<feature type="binding site" evidence="18">
    <location>
        <position position="321"/>
    </location>
    <ligand>
        <name>ATP</name>
        <dbReference type="ChEBI" id="CHEBI:30616"/>
    </ligand>
</feature>
<accession>A0AAJ0FSD4</accession>
<keyword evidence="8 17" id="KW-0436">Ligase</keyword>
<dbReference type="GO" id="GO:0005743">
    <property type="term" value="C:mitochondrial inner membrane"/>
    <property type="evidence" value="ECO:0007669"/>
    <property type="project" value="UniProtKB-SubCell"/>
</dbReference>
<comment type="subcellular location">
    <subcellularLocation>
        <location evidence="3">Cytoplasm</location>
    </subcellularLocation>
    <subcellularLocation>
        <location evidence="1">Mitochondrion inner membrane</location>
    </subcellularLocation>
    <subcellularLocation>
        <location evidence="2">Mitochondrion matrix</location>
    </subcellularLocation>
</comment>
<dbReference type="InterPro" id="IPR004101">
    <property type="entry name" value="Mur_ligase_C"/>
</dbReference>
<comment type="cofactor">
    <cofactor evidence="17">
        <name>a monovalent cation</name>
        <dbReference type="ChEBI" id="CHEBI:60242"/>
    </cofactor>
    <text evidence="17">A monovalent cation.</text>
</comment>
<dbReference type="Proteomes" id="UP001251528">
    <property type="component" value="Unassembled WGS sequence"/>
</dbReference>
<dbReference type="GO" id="GO:0006730">
    <property type="term" value="P:one-carbon metabolic process"/>
    <property type="evidence" value="ECO:0007669"/>
    <property type="project" value="UniProtKB-KW"/>
</dbReference>
<keyword evidence="13 19" id="KW-0460">Magnesium</keyword>
<comment type="catalytic activity">
    <reaction evidence="16 17">
        <text>(6S)-5,6,7,8-tetrahydrofolyl-(gamma-L-Glu)(n) + L-glutamate + ATP = (6S)-5,6,7,8-tetrahydrofolyl-(gamma-L-Glu)(n+1) + ADP + phosphate + H(+)</text>
        <dbReference type="Rhea" id="RHEA:10580"/>
        <dbReference type="Rhea" id="RHEA-COMP:14738"/>
        <dbReference type="Rhea" id="RHEA-COMP:14740"/>
        <dbReference type="ChEBI" id="CHEBI:15378"/>
        <dbReference type="ChEBI" id="CHEBI:29985"/>
        <dbReference type="ChEBI" id="CHEBI:30616"/>
        <dbReference type="ChEBI" id="CHEBI:43474"/>
        <dbReference type="ChEBI" id="CHEBI:141005"/>
        <dbReference type="ChEBI" id="CHEBI:456216"/>
        <dbReference type="EC" id="6.3.2.17"/>
    </reaction>
</comment>
<dbReference type="SUPFAM" id="SSF53244">
    <property type="entry name" value="MurD-like peptide ligases, peptide-binding domain"/>
    <property type="match status" value="1"/>
</dbReference>
<dbReference type="GO" id="GO:0005524">
    <property type="term" value="F:ATP binding"/>
    <property type="evidence" value="ECO:0007669"/>
    <property type="project" value="UniProtKB-KW"/>
</dbReference>
<evidence type="ECO:0000256" key="15">
    <source>
        <dbReference type="ARBA" id="ARBA00023136"/>
    </source>
</evidence>
<dbReference type="PANTHER" id="PTHR11136:SF5">
    <property type="entry name" value="FOLYLPOLYGLUTAMATE SYNTHASE, MITOCHONDRIAL"/>
    <property type="match status" value="1"/>
</dbReference>
<feature type="binding site" evidence="19">
    <location>
        <position position="97"/>
    </location>
    <ligand>
        <name>Mg(2+)</name>
        <dbReference type="ChEBI" id="CHEBI:18420"/>
        <label>1</label>
    </ligand>
</feature>
<gene>
    <name evidence="21" type="ORF">QQS21_007495</name>
</gene>
<evidence type="ECO:0000256" key="14">
    <source>
        <dbReference type="ARBA" id="ARBA00023128"/>
    </source>
</evidence>
<feature type="binding site" evidence="18">
    <location>
        <position position="335"/>
    </location>
    <ligand>
        <name>ATP</name>
        <dbReference type="ChEBI" id="CHEBI:30616"/>
    </ligand>
</feature>
<keyword evidence="7 17" id="KW-0554">One-carbon metabolism</keyword>
<dbReference type="Gene3D" id="3.40.1190.10">
    <property type="entry name" value="Mur-like, catalytic domain"/>
    <property type="match status" value="1"/>
</dbReference>
<keyword evidence="9 19" id="KW-0479">Metal-binding</keyword>
<dbReference type="PIRSF" id="PIRSF038895">
    <property type="entry name" value="FPGS"/>
    <property type="match status" value="1"/>
</dbReference>
<evidence type="ECO:0000256" key="9">
    <source>
        <dbReference type="ARBA" id="ARBA00022723"/>
    </source>
</evidence>
<evidence type="ECO:0000256" key="1">
    <source>
        <dbReference type="ARBA" id="ARBA00004273"/>
    </source>
</evidence>
<keyword evidence="12 18" id="KW-0067">ATP-binding</keyword>
<proteinExistence type="inferred from homology"/>
<evidence type="ECO:0000256" key="13">
    <source>
        <dbReference type="ARBA" id="ARBA00022842"/>
    </source>
</evidence>
<keyword evidence="11" id="KW-0999">Mitochondrion inner membrane</keyword>
<dbReference type="InterPro" id="IPR036615">
    <property type="entry name" value="Mur_ligase_C_dom_sf"/>
</dbReference>
<evidence type="ECO:0000256" key="8">
    <source>
        <dbReference type="ARBA" id="ARBA00022598"/>
    </source>
</evidence>
<comment type="similarity">
    <text evidence="5 17">Belongs to the folylpolyglutamate synthase family.</text>
</comment>
<dbReference type="PROSITE" id="PS01012">
    <property type="entry name" value="FOLYLPOLYGLU_SYNT_2"/>
    <property type="match status" value="1"/>
</dbReference>
<dbReference type="PANTHER" id="PTHR11136">
    <property type="entry name" value="FOLYLPOLYGLUTAMATE SYNTHASE-RELATED"/>
    <property type="match status" value="1"/>
</dbReference>
<dbReference type="EMBL" id="JASWJB010000155">
    <property type="protein sequence ID" value="KAK2594807.1"/>
    <property type="molecule type" value="Genomic_DNA"/>
</dbReference>
<dbReference type="Gene3D" id="3.90.190.20">
    <property type="entry name" value="Mur ligase, C-terminal domain"/>
    <property type="match status" value="1"/>
</dbReference>
<dbReference type="GO" id="GO:0005759">
    <property type="term" value="C:mitochondrial matrix"/>
    <property type="evidence" value="ECO:0007669"/>
    <property type="project" value="UniProtKB-SubCell"/>
</dbReference>
<evidence type="ECO:0000256" key="16">
    <source>
        <dbReference type="ARBA" id="ARBA00047493"/>
    </source>
</evidence>
<dbReference type="GO" id="GO:0046872">
    <property type="term" value="F:metal ion binding"/>
    <property type="evidence" value="ECO:0007669"/>
    <property type="project" value="UniProtKB-KW"/>
</dbReference>
<evidence type="ECO:0000256" key="11">
    <source>
        <dbReference type="ARBA" id="ARBA00022792"/>
    </source>
</evidence>
<evidence type="ECO:0000256" key="2">
    <source>
        <dbReference type="ARBA" id="ARBA00004305"/>
    </source>
</evidence>
<evidence type="ECO:0000256" key="18">
    <source>
        <dbReference type="PIRSR" id="PIRSR038895-1"/>
    </source>
</evidence>
<dbReference type="InterPro" id="IPR001645">
    <property type="entry name" value="Folylpolyglutamate_synth"/>
</dbReference>
<dbReference type="InterPro" id="IPR023600">
    <property type="entry name" value="Folylpolyglutamate_synth_euk"/>
</dbReference>
<organism evidence="21 22">
    <name type="scientific">Conoideocrella luteorostrata</name>
    <dbReference type="NCBI Taxonomy" id="1105319"/>
    <lineage>
        <taxon>Eukaryota</taxon>
        <taxon>Fungi</taxon>
        <taxon>Dikarya</taxon>
        <taxon>Ascomycota</taxon>
        <taxon>Pezizomycotina</taxon>
        <taxon>Sordariomycetes</taxon>
        <taxon>Hypocreomycetidae</taxon>
        <taxon>Hypocreales</taxon>
        <taxon>Clavicipitaceae</taxon>
        <taxon>Conoideocrella</taxon>
    </lineage>
</organism>
<dbReference type="EC" id="6.3.2.17" evidence="17"/>
<evidence type="ECO:0000256" key="17">
    <source>
        <dbReference type="PIRNR" id="PIRNR038895"/>
    </source>
</evidence>
<comment type="caution">
    <text evidence="21">The sequence shown here is derived from an EMBL/GenBank/DDBJ whole genome shotgun (WGS) entry which is preliminary data.</text>
</comment>
<feature type="binding site" evidence="19">
    <location>
        <position position="206"/>
    </location>
    <ligand>
        <name>Mg(2+)</name>
        <dbReference type="ChEBI" id="CHEBI:18420"/>
        <label>1</label>
    </ligand>
</feature>
<evidence type="ECO:0000256" key="19">
    <source>
        <dbReference type="PIRSR" id="PIRSR038895-2"/>
    </source>
</evidence>
<evidence type="ECO:0000256" key="5">
    <source>
        <dbReference type="ARBA" id="ARBA00008276"/>
    </source>
</evidence>
<evidence type="ECO:0000256" key="7">
    <source>
        <dbReference type="ARBA" id="ARBA00022563"/>
    </source>
</evidence>
<keyword evidence="6" id="KW-0963">Cytoplasm</keyword>
<dbReference type="GO" id="GO:0004326">
    <property type="term" value="F:tetrahydrofolylpolyglutamate synthase activity"/>
    <property type="evidence" value="ECO:0007669"/>
    <property type="project" value="UniProtKB-EC"/>
</dbReference>
<dbReference type="NCBIfam" id="TIGR01499">
    <property type="entry name" value="folC"/>
    <property type="match status" value="1"/>
</dbReference>
<dbReference type="SUPFAM" id="SSF53623">
    <property type="entry name" value="MurD-like peptide ligases, catalytic domain"/>
    <property type="match status" value="1"/>
</dbReference>
<feature type="binding site" evidence="19">
    <location>
        <position position="176"/>
    </location>
    <ligand>
        <name>Mg(2+)</name>
        <dbReference type="ChEBI" id="CHEBI:18420"/>
        <label>1</label>
    </ligand>
</feature>
<evidence type="ECO:0000256" key="3">
    <source>
        <dbReference type="ARBA" id="ARBA00004496"/>
    </source>
</evidence>
<evidence type="ECO:0000256" key="6">
    <source>
        <dbReference type="ARBA" id="ARBA00022490"/>
    </source>
</evidence>
<keyword evidence="10 18" id="KW-0547">Nucleotide-binding</keyword>
<evidence type="ECO:0000256" key="12">
    <source>
        <dbReference type="ARBA" id="ARBA00022840"/>
    </source>
</evidence>